<comment type="catalytic activity">
    <reaction evidence="6">
        <text>(6S)-5,6,7,8-tetrahydrofolate + NADP(+) = 7,8-dihydrofolate + NADPH + H(+)</text>
        <dbReference type="Rhea" id="RHEA:15009"/>
        <dbReference type="ChEBI" id="CHEBI:15378"/>
        <dbReference type="ChEBI" id="CHEBI:57451"/>
        <dbReference type="ChEBI" id="CHEBI:57453"/>
        <dbReference type="ChEBI" id="CHEBI:57783"/>
        <dbReference type="ChEBI" id="CHEBI:58349"/>
        <dbReference type="EC" id="1.5.1.3"/>
    </reaction>
</comment>
<evidence type="ECO:0000313" key="9">
    <source>
        <dbReference type="EMBL" id="KAL1274114.1"/>
    </source>
</evidence>
<keyword evidence="10" id="KW-1185">Reference proteome</keyword>
<dbReference type="PANTHER" id="PTHR48069">
    <property type="entry name" value="DIHYDROFOLATE REDUCTASE"/>
    <property type="match status" value="1"/>
</dbReference>
<dbReference type="InterPro" id="IPR001796">
    <property type="entry name" value="DHFR_dom"/>
</dbReference>
<protein>
    <recommendedName>
        <fullName evidence="3">dihydrofolate reductase</fullName>
        <ecNumber evidence="3">1.5.1.3</ecNumber>
    </recommendedName>
</protein>
<proteinExistence type="inferred from homology"/>
<evidence type="ECO:0000256" key="7">
    <source>
        <dbReference type="SAM" id="MobiDB-lite"/>
    </source>
</evidence>
<dbReference type="Gene3D" id="3.80.10.10">
    <property type="entry name" value="Ribonuclease Inhibitor"/>
    <property type="match status" value="1"/>
</dbReference>
<comment type="caution">
    <text evidence="9">The sequence shown here is derived from an EMBL/GenBank/DDBJ whole genome shotgun (WGS) entry which is preliminary data.</text>
</comment>
<evidence type="ECO:0000256" key="6">
    <source>
        <dbReference type="ARBA" id="ARBA00048873"/>
    </source>
</evidence>
<dbReference type="PRINTS" id="PR00070">
    <property type="entry name" value="DHFR"/>
</dbReference>
<evidence type="ECO:0000256" key="5">
    <source>
        <dbReference type="ARBA" id="ARBA00023002"/>
    </source>
</evidence>
<dbReference type="InterPro" id="IPR012259">
    <property type="entry name" value="DHFR"/>
</dbReference>
<evidence type="ECO:0000256" key="4">
    <source>
        <dbReference type="ARBA" id="ARBA00022857"/>
    </source>
</evidence>
<dbReference type="InterPro" id="IPR024072">
    <property type="entry name" value="DHFR-like_dom_sf"/>
</dbReference>
<comment type="similarity">
    <text evidence="2">Belongs to the dihydrofolate reductase family.</text>
</comment>
<evidence type="ECO:0000313" key="10">
    <source>
        <dbReference type="Proteomes" id="UP001558613"/>
    </source>
</evidence>
<dbReference type="EC" id="1.5.1.3" evidence="3"/>
<feature type="domain" description="DHFR" evidence="8">
    <location>
        <begin position="594"/>
        <end position="779"/>
    </location>
</feature>
<dbReference type="SUPFAM" id="SSF53597">
    <property type="entry name" value="Dihydrofolate reductase-like"/>
    <property type="match status" value="1"/>
</dbReference>
<dbReference type="PANTHER" id="PTHR48069:SF6">
    <property type="entry name" value="DIHYDROFOLATE REDUCTASE"/>
    <property type="match status" value="1"/>
</dbReference>
<dbReference type="Proteomes" id="UP001558613">
    <property type="component" value="Unassembled WGS sequence"/>
</dbReference>
<dbReference type="SUPFAM" id="SSF52047">
    <property type="entry name" value="RNI-like"/>
    <property type="match status" value="2"/>
</dbReference>
<evidence type="ECO:0000259" key="8">
    <source>
        <dbReference type="PROSITE" id="PS51330"/>
    </source>
</evidence>
<accession>A0ABR3NAY5</accession>
<keyword evidence="5" id="KW-0560">Oxidoreductase</keyword>
<dbReference type="InterPro" id="IPR032675">
    <property type="entry name" value="LRR_dom_sf"/>
</dbReference>
<evidence type="ECO:0000256" key="1">
    <source>
        <dbReference type="ARBA" id="ARBA00004903"/>
    </source>
</evidence>
<evidence type="ECO:0000256" key="2">
    <source>
        <dbReference type="ARBA" id="ARBA00009539"/>
    </source>
</evidence>
<keyword evidence="4" id="KW-0521">NADP</keyword>
<dbReference type="InterPro" id="IPR006553">
    <property type="entry name" value="Leu-rich_rpt_Cys-con_subtyp"/>
</dbReference>
<reference evidence="9 10" key="1">
    <citation type="submission" date="2023-09" db="EMBL/GenBank/DDBJ databases">
        <authorList>
            <person name="Wang M."/>
        </authorList>
    </citation>
    <scope>NUCLEOTIDE SEQUENCE [LARGE SCALE GENOMIC DNA]</scope>
    <source>
        <strain evidence="9">GT-2023</strain>
        <tissue evidence="9">Liver</tissue>
    </source>
</reference>
<comment type="pathway">
    <text evidence="1">Cofactor biosynthesis; tetrahydrofolate biosynthesis; 5,6,7,8-tetrahydrofolate from 7,8-dihydrofolate: step 1/1.</text>
</comment>
<dbReference type="EMBL" id="JAYMGO010000005">
    <property type="protein sequence ID" value="KAL1274114.1"/>
    <property type="molecule type" value="Genomic_DNA"/>
</dbReference>
<dbReference type="SMART" id="SM00367">
    <property type="entry name" value="LRR_CC"/>
    <property type="match status" value="2"/>
</dbReference>
<dbReference type="Pfam" id="PF00186">
    <property type="entry name" value="DHFR_1"/>
    <property type="match status" value="1"/>
</dbReference>
<dbReference type="PROSITE" id="PS51330">
    <property type="entry name" value="DHFR_2"/>
    <property type="match status" value="1"/>
</dbReference>
<dbReference type="Gene3D" id="3.40.430.10">
    <property type="entry name" value="Dihydrofolate Reductase, subunit A"/>
    <property type="match status" value="1"/>
</dbReference>
<evidence type="ECO:0000256" key="3">
    <source>
        <dbReference type="ARBA" id="ARBA00012856"/>
    </source>
</evidence>
<sequence length="782" mass="87136">MPLFRQLEPPLGRERQRKKKKKNEWTENEDKPSTLIGLCLQSLAENMKEMWAKDYAQKYMDQYFFRYVMGPFSSLPGDLLEELLCILSSRNLLTRAALHLLLLPQLSCLSLTSACSLVNANLCSLIQIRCQNLQSLDLGGAQNISASVLCELLGSQSRLCSLSLAGTLCDRKVLSVVCHQCPKLKHLDVSRCLHLTPAGLLPLAYQEPLAKNANIFSSLLALDIGLAENERDAVAACAFLLLSLPGLQRLAMEGLGQACVLIQNKQFELTEEFTSREGVPLLKDMWAKRTQEDRLKDRSLLSADGEESFTLEGKIDECLSLEESQTDAGDSADINERISGEHCEKDGCRSRDSVTTSLRDVQGLSLDTLEMVGKVCPELRVLSLDCLQSSVDDNVDSFEQAVVLARGLGRFSGQLHCLSLQFAGLLSELVPALKAAGSHLLSLTLEGIKADGHTPLLELIHACPRLTSLTVHLDPPRNNWDENDNEEEEGEDEGLLVNLPCIPNLRSLTLNFSLDERQMKPALCWRSLKGVLWALLRGASLLQKLSLIAVPCQLDRVFNLVLNHPAKPLKALDSPPLHCLRSVNLNRSDITMETVVHIVNTSVCPDMGIGKNGNLPWHPIRLSKEFKHFQKMTMTPSVEDKKNVVLMGRKTWFSIPAANRPLKNRINIVLSRELKTTPEGAHYLASDFSSALHLLDNRELEKQVDQVWIIGGSALYKEVMESSGPRRLFVTRVLKQFDCDTFIPDINTDKYKLLPEFPGVPTGLQEENGVQYVFEVYESTDH</sequence>
<dbReference type="CDD" id="cd00209">
    <property type="entry name" value="DHFR"/>
    <property type="match status" value="1"/>
</dbReference>
<gene>
    <name evidence="9" type="ORF">QQF64_026928</name>
</gene>
<organism evidence="9 10">
    <name type="scientific">Cirrhinus molitorella</name>
    <name type="common">mud carp</name>
    <dbReference type="NCBI Taxonomy" id="172907"/>
    <lineage>
        <taxon>Eukaryota</taxon>
        <taxon>Metazoa</taxon>
        <taxon>Chordata</taxon>
        <taxon>Craniata</taxon>
        <taxon>Vertebrata</taxon>
        <taxon>Euteleostomi</taxon>
        <taxon>Actinopterygii</taxon>
        <taxon>Neopterygii</taxon>
        <taxon>Teleostei</taxon>
        <taxon>Ostariophysi</taxon>
        <taxon>Cypriniformes</taxon>
        <taxon>Cyprinidae</taxon>
        <taxon>Labeoninae</taxon>
        <taxon>Labeonini</taxon>
        <taxon>Cirrhinus</taxon>
    </lineage>
</organism>
<name>A0ABR3NAY5_9TELE</name>
<feature type="region of interest" description="Disordered" evidence="7">
    <location>
        <begin position="9"/>
        <end position="28"/>
    </location>
</feature>